<evidence type="ECO:0000313" key="1">
    <source>
        <dbReference type="EMBL" id="EHK52213.1"/>
    </source>
</evidence>
<keyword evidence="2" id="KW-1185">Reference proteome</keyword>
<dbReference type="Proteomes" id="UP000003250">
    <property type="component" value="Unassembled WGS sequence"/>
</dbReference>
<evidence type="ECO:0000313" key="2">
    <source>
        <dbReference type="Proteomes" id="UP000003250"/>
    </source>
</evidence>
<organism evidence="1 2">
    <name type="scientific">Mesorhizobium alhagi CCNWXJ12-2</name>
    <dbReference type="NCBI Taxonomy" id="1107882"/>
    <lineage>
        <taxon>Bacteria</taxon>
        <taxon>Pseudomonadati</taxon>
        <taxon>Pseudomonadota</taxon>
        <taxon>Alphaproteobacteria</taxon>
        <taxon>Hyphomicrobiales</taxon>
        <taxon>Phyllobacteriaceae</taxon>
        <taxon>Allomesorhizobium</taxon>
    </lineage>
</organism>
<accession>H0I480</accession>
<name>H0I480_9HYPH</name>
<dbReference type="EMBL" id="AHAM01000366">
    <property type="protein sequence ID" value="EHK52213.1"/>
    <property type="molecule type" value="Genomic_DNA"/>
</dbReference>
<sequence length="37" mass="4125">MHPRFDGGDPIFDGQLRRAFATISLNIRNFVECCGAV</sequence>
<protein>
    <submittedName>
        <fullName evidence="1">Uncharacterized protein</fullName>
    </submittedName>
</protein>
<dbReference type="AlphaFoldDB" id="H0I480"/>
<proteinExistence type="predicted"/>
<reference evidence="1 2" key="1">
    <citation type="journal article" date="2012" name="J. Bacteriol.">
        <title>Draft Genome Sequence of Mesorhizobium alhagi CCNWXJ12-2T, a Novel Salt-Resistant Species Isolated from the Desert of Northwestern China.</title>
        <authorList>
            <person name="Zhou M."/>
            <person name="Chen W."/>
            <person name="Chen H."/>
            <person name="Wei G."/>
        </authorList>
    </citation>
    <scope>NUCLEOTIDE SEQUENCE [LARGE SCALE GENOMIC DNA]</scope>
    <source>
        <strain evidence="1 2">CCNWXJ12-2</strain>
    </source>
</reference>
<dbReference type="PATRIC" id="fig|1107882.3.peg.7015"/>
<gene>
    <name evidence="1" type="ORF">MAXJ12_36526</name>
</gene>